<dbReference type="InterPro" id="IPR026046">
    <property type="entry name" value="UBIAD1"/>
</dbReference>
<feature type="transmembrane region" description="Helical" evidence="9">
    <location>
        <begin position="213"/>
        <end position="239"/>
    </location>
</feature>
<evidence type="ECO:0000256" key="7">
    <source>
        <dbReference type="ARBA" id="ARBA00022989"/>
    </source>
</evidence>
<evidence type="ECO:0000256" key="9">
    <source>
        <dbReference type="SAM" id="Phobius"/>
    </source>
</evidence>
<dbReference type="GO" id="GO:0046428">
    <property type="term" value="F:1,4-dihydroxy-2-naphthoate polyprenyltransferase activity"/>
    <property type="evidence" value="ECO:0007669"/>
    <property type="project" value="InterPro"/>
</dbReference>
<comment type="pathway">
    <text evidence="2">Quinol/quinone metabolism; menaquinone biosynthesis.</text>
</comment>
<dbReference type="Gene3D" id="1.10.357.140">
    <property type="entry name" value="UbiA prenyltransferase"/>
    <property type="match status" value="1"/>
</dbReference>
<evidence type="ECO:0000256" key="5">
    <source>
        <dbReference type="ARBA" id="ARBA00022679"/>
    </source>
</evidence>
<dbReference type="UniPathway" id="UPA00079"/>
<dbReference type="PANTHER" id="PTHR13929:SF0">
    <property type="entry name" value="UBIA PRENYLTRANSFERASE DOMAIN-CONTAINING PROTEIN 1"/>
    <property type="match status" value="1"/>
</dbReference>
<keyword evidence="8 9" id="KW-0472">Membrane</keyword>
<evidence type="ECO:0000256" key="2">
    <source>
        <dbReference type="ARBA" id="ARBA00004863"/>
    </source>
</evidence>
<comment type="subcellular location">
    <subcellularLocation>
        <location evidence="1">Membrane</location>
        <topology evidence="1">Multi-pass membrane protein</topology>
    </subcellularLocation>
</comment>
<dbReference type="NCBIfam" id="NF004751">
    <property type="entry name" value="PRK06080.1-3"/>
    <property type="match status" value="1"/>
</dbReference>
<dbReference type="NCBIfam" id="TIGR00751">
    <property type="entry name" value="menA"/>
    <property type="match status" value="1"/>
</dbReference>
<keyword evidence="4" id="KW-1003">Cell membrane</keyword>
<feature type="transmembrane region" description="Helical" evidence="9">
    <location>
        <begin position="40"/>
        <end position="56"/>
    </location>
</feature>
<dbReference type="PIRSF" id="PIRSF005355">
    <property type="entry name" value="UBIAD1"/>
    <property type="match status" value="1"/>
</dbReference>
<dbReference type="CDD" id="cd13962">
    <property type="entry name" value="PT_UbiA_UBIAD1"/>
    <property type="match status" value="1"/>
</dbReference>
<evidence type="ECO:0000256" key="3">
    <source>
        <dbReference type="ARBA" id="ARBA00022428"/>
    </source>
</evidence>
<accession>A0A6J6NW96</accession>
<dbReference type="InterPro" id="IPR004657">
    <property type="entry name" value="MenA"/>
</dbReference>
<protein>
    <submittedName>
        <fullName evidence="10">Unannotated protein</fullName>
    </submittedName>
</protein>
<dbReference type="InterPro" id="IPR044878">
    <property type="entry name" value="UbiA_sf"/>
</dbReference>
<feature type="transmembrane region" description="Helical" evidence="9">
    <location>
        <begin position="90"/>
        <end position="107"/>
    </location>
</feature>
<dbReference type="InterPro" id="IPR000537">
    <property type="entry name" value="UbiA_prenyltransferase"/>
</dbReference>
<evidence type="ECO:0000256" key="8">
    <source>
        <dbReference type="ARBA" id="ARBA00023136"/>
    </source>
</evidence>
<evidence type="ECO:0000313" key="10">
    <source>
        <dbReference type="EMBL" id="CAB4690282.1"/>
    </source>
</evidence>
<keyword evidence="6 9" id="KW-0812">Transmembrane</keyword>
<feature type="transmembrane region" description="Helical" evidence="9">
    <location>
        <begin position="142"/>
        <end position="160"/>
    </location>
</feature>
<dbReference type="AlphaFoldDB" id="A0A6J6NW96"/>
<gene>
    <name evidence="10" type="ORF">UFOPK2589_00220</name>
</gene>
<proteinExistence type="inferred from homology"/>
<feature type="transmembrane region" description="Helical" evidence="9">
    <location>
        <begin position="166"/>
        <end position="185"/>
    </location>
</feature>
<sequence length="285" mass="30170">MTSRATWILGARPKTLPAAIAPVLVATALAQSDARPLMAFLALIVSLALQVGVNYANDYSDGVRGSDADRVGPVRLVASGLASAQSVKRAALFSFLVAGISGLSLAFFTSWWLVVVGALSIGAAWAYTGGKSPYGYSGYGEISVFIFFGLVATIGSFFVQTQTITLMSFVVAVPVGCLSCAILAVNNLRDREKDSLVGKHTLAVRIGDRNSRFFYIALLVVAQVTALIAILPWSLITLATVPLTFTLARTILKGAKEQALIPVLVKTGQVQLLFALLFAIALWLS</sequence>
<dbReference type="PANTHER" id="PTHR13929">
    <property type="entry name" value="1,4-DIHYDROXY-2-NAPHTHOATE OCTAPRENYLTRANSFERASE"/>
    <property type="match status" value="1"/>
</dbReference>
<evidence type="ECO:0000256" key="1">
    <source>
        <dbReference type="ARBA" id="ARBA00004141"/>
    </source>
</evidence>
<dbReference type="GO" id="GO:0042371">
    <property type="term" value="P:vitamin K biosynthetic process"/>
    <property type="evidence" value="ECO:0007669"/>
    <property type="project" value="TreeGrafter"/>
</dbReference>
<dbReference type="EMBL" id="CAEZXT010000007">
    <property type="protein sequence ID" value="CAB4690282.1"/>
    <property type="molecule type" value="Genomic_DNA"/>
</dbReference>
<name>A0A6J6NW96_9ZZZZ</name>
<dbReference type="GO" id="GO:0016020">
    <property type="term" value="C:membrane"/>
    <property type="evidence" value="ECO:0007669"/>
    <property type="project" value="UniProtKB-SubCell"/>
</dbReference>
<feature type="transmembrane region" description="Helical" evidence="9">
    <location>
        <begin position="259"/>
        <end position="284"/>
    </location>
</feature>
<keyword evidence="5" id="KW-0808">Transferase</keyword>
<evidence type="ECO:0000256" key="6">
    <source>
        <dbReference type="ARBA" id="ARBA00022692"/>
    </source>
</evidence>
<reference evidence="10" key="1">
    <citation type="submission" date="2020-05" db="EMBL/GenBank/DDBJ databases">
        <authorList>
            <person name="Chiriac C."/>
            <person name="Salcher M."/>
            <person name="Ghai R."/>
            <person name="Kavagutti S V."/>
        </authorList>
    </citation>
    <scope>NUCLEOTIDE SEQUENCE</scope>
</reference>
<dbReference type="Pfam" id="PF01040">
    <property type="entry name" value="UbiA"/>
    <property type="match status" value="1"/>
</dbReference>
<organism evidence="10">
    <name type="scientific">freshwater metagenome</name>
    <dbReference type="NCBI Taxonomy" id="449393"/>
    <lineage>
        <taxon>unclassified sequences</taxon>
        <taxon>metagenomes</taxon>
        <taxon>ecological metagenomes</taxon>
    </lineage>
</organism>
<dbReference type="GO" id="GO:0009234">
    <property type="term" value="P:menaquinone biosynthetic process"/>
    <property type="evidence" value="ECO:0007669"/>
    <property type="project" value="UniProtKB-UniPathway"/>
</dbReference>
<dbReference type="HAMAP" id="MF_01937">
    <property type="entry name" value="MenA_1"/>
    <property type="match status" value="1"/>
</dbReference>
<keyword evidence="3" id="KW-0474">Menaquinone biosynthesis</keyword>
<keyword evidence="7 9" id="KW-1133">Transmembrane helix</keyword>
<evidence type="ECO:0000256" key="4">
    <source>
        <dbReference type="ARBA" id="ARBA00022475"/>
    </source>
</evidence>